<dbReference type="Gene3D" id="2.30.40.10">
    <property type="entry name" value="Urease, subunit C, domain 1"/>
    <property type="match status" value="1"/>
</dbReference>
<dbReference type="SUPFAM" id="SSF51556">
    <property type="entry name" value="Metallo-dependent hydrolases"/>
    <property type="match status" value="1"/>
</dbReference>
<evidence type="ECO:0000256" key="8">
    <source>
        <dbReference type="PIRNR" id="PIRNR038994"/>
    </source>
</evidence>
<dbReference type="RefSeq" id="XP_014675958.1">
    <property type="nucleotide sequence ID" value="XM_014820472.1"/>
</dbReference>
<dbReference type="InterPro" id="IPR011059">
    <property type="entry name" value="Metal-dep_hydrolase_composite"/>
</dbReference>
<evidence type="ECO:0000256" key="7">
    <source>
        <dbReference type="ARBA" id="ARBA00047647"/>
    </source>
</evidence>
<dbReference type="CDD" id="cd00854">
    <property type="entry name" value="NagA"/>
    <property type="match status" value="1"/>
</dbReference>
<dbReference type="PIRSF" id="PIRSF038994">
    <property type="entry name" value="NagA"/>
    <property type="match status" value="1"/>
</dbReference>
<keyword evidence="10" id="KW-1185">Reference proteome</keyword>
<comment type="similarity">
    <text evidence="1 8">Belongs to the metallo-dependent hydrolases superfamily. NagA family.</text>
</comment>
<evidence type="ECO:0000256" key="2">
    <source>
        <dbReference type="ARBA" id="ARBA00011899"/>
    </source>
</evidence>
<evidence type="ECO:0000256" key="1">
    <source>
        <dbReference type="ARBA" id="ARBA00010716"/>
    </source>
</evidence>
<dbReference type="RefSeq" id="XP_014675960.1">
    <property type="nucleotide sequence ID" value="XM_014820474.1"/>
</dbReference>
<dbReference type="RefSeq" id="XP_014675959.1">
    <property type="nucleotide sequence ID" value="XM_014820473.1"/>
</dbReference>
<dbReference type="InterPro" id="IPR032466">
    <property type="entry name" value="Metal_Hydrolase"/>
</dbReference>
<dbReference type="Gene3D" id="3.20.20.140">
    <property type="entry name" value="Metal-dependent hydrolases"/>
    <property type="match status" value="1"/>
</dbReference>
<name>A0ABM1EUT7_PRICU</name>
<dbReference type="NCBIfam" id="TIGR00221">
    <property type="entry name" value="nagA"/>
    <property type="match status" value="1"/>
</dbReference>
<protein>
    <recommendedName>
        <fullName evidence="3 8">N-acetylglucosamine-6-phosphate deacetylase</fullName>
        <ecNumber evidence="2 8">3.5.1.25</ecNumber>
    </recommendedName>
</protein>
<proteinExistence type="inferred from homology"/>
<dbReference type="PANTHER" id="PTHR11113">
    <property type="entry name" value="N-ACETYLGLUCOSAMINE-6-PHOSPHATE DEACETYLASE"/>
    <property type="match status" value="1"/>
</dbReference>
<evidence type="ECO:0000259" key="9">
    <source>
        <dbReference type="Pfam" id="PF01979"/>
    </source>
</evidence>
<dbReference type="GeneID" id="106815940"/>
<dbReference type="SUPFAM" id="SSF51338">
    <property type="entry name" value="Composite domain of metallo-dependent hydrolases"/>
    <property type="match status" value="1"/>
</dbReference>
<evidence type="ECO:0000313" key="10">
    <source>
        <dbReference type="Proteomes" id="UP000695022"/>
    </source>
</evidence>
<dbReference type="InterPro" id="IPR003764">
    <property type="entry name" value="GlcNAc_6-P_deAcase"/>
</dbReference>
<dbReference type="Proteomes" id="UP000695022">
    <property type="component" value="Unplaced"/>
</dbReference>
<keyword evidence="5 8" id="KW-0378">Hydrolase</keyword>
<keyword evidence="4" id="KW-0479">Metal-binding</keyword>
<evidence type="ECO:0000256" key="5">
    <source>
        <dbReference type="ARBA" id="ARBA00022801"/>
    </source>
</evidence>
<evidence type="ECO:0000313" key="13">
    <source>
        <dbReference type="RefSeq" id="XP_014675960.1"/>
    </source>
</evidence>
<evidence type="ECO:0000313" key="11">
    <source>
        <dbReference type="RefSeq" id="XP_014675958.1"/>
    </source>
</evidence>
<evidence type="ECO:0000256" key="6">
    <source>
        <dbReference type="ARBA" id="ARBA00023277"/>
    </source>
</evidence>
<reference evidence="11 12" key="1">
    <citation type="submission" date="2025-05" db="UniProtKB">
        <authorList>
            <consortium name="RefSeq"/>
        </authorList>
    </citation>
    <scope>IDENTIFICATION</scope>
</reference>
<accession>A0ABM1EUT7</accession>
<gene>
    <name evidence="11 12 13" type="primary">LOC106815940</name>
</gene>
<feature type="domain" description="Amidohydrolase-related" evidence="9">
    <location>
        <begin position="64"/>
        <end position="398"/>
    </location>
</feature>
<evidence type="ECO:0000256" key="4">
    <source>
        <dbReference type="ARBA" id="ARBA00022723"/>
    </source>
</evidence>
<keyword evidence="6 8" id="KW-0119">Carbohydrate metabolism</keyword>
<dbReference type="EC" id="3.5.1.25" evidence="2 8"/>
<dbReference type="Pfam" id="PF01979">
    <property type="entry name" value="Amidohydro_1"/>
    <property type="match status" value="1"/>
</dbReference>
<evidence type="ECO:0000256" key="3">
    <source>
        <dbReference type="ARBA" id="ARBA00018029"/>
    </source>
</evidence>
<comment type="catalytic activity">
    <reaction evidence="7 8">
        <text>N-acetyl-D-glucosamine 6-phosphate + H2O = D-glucosamine 6-phosphate + acetate</text>
        <dbReference type="Rhea" id="RHEA:22936"/>
        <dbReference type="ChEBI" id="CHEBI:15377"/>
        <dbReference type="ChEBI" id="CHEBI:30089"/>
        <dbReference type="ChEBI" id="CHEBI:57513"/>
        <dbReference type="ChEBI" id="CHEBI:58725"/>
        <dbReference type="EC" id="3.5.1.25"/>
    </reaction>
</comment>
<dbReference type="InterPro" id="IPR006680">
    <property type="entry name" value="Amidohydro-rel"/>
</dbReference>
<evidence type="ECO:0000313" key="12">
    <source>
        <dbReference type="RefSeq" id="XP_014675959.1"/>
    </source>
</evidence>
<organism evidence="10 11">
    <name type="scientific">Priapulus caudatus</name>
    <name type="common">Priapulid worm</name>
    <dbReference type="NCBI Taxonomy" id="37621"/>
    <lineage>
        <taxon>Eukaryota</taxon>
        <taxon>Metazoa</taxon>
        <taxon>Ecdysozoa</taxon>
        <taxon>Scalidophora</taxon>
        <taxon>Priapulida</taxon>
        <taxon>Priapulimorpha</taxon>
        <taxon>Priapulimorphida</taxon>
        <taxon>Priapulidae</taxon>
        <taxon>Priapulus</taxon>
    </lineage>
</organism>
<sequence>MPTRGSNKSEIVQFRNCRILRHHQLLWEDLWIRDGRILNPEHLFYIEKGYADVQVDCGGQILASGFIDVQINGAFGIDFSTNGDVGSGVDLVAKRLLEHGVTSFCPTIITSPSELYKQILPKIPQRDGSEKGAGILGVHIEGPFICPSKKGAHPESLIRRFDKGFCDVEAMYGTLDNVVLCTIAPDLPNAPTVAAELAQRGVKVSLGHSGANLPTGEASVRSGASFITHLFNAMAPFHHRDPGLIGLLASDVITEGHDLFYGIIADGVHTHPAALRMAHRLHPKGVVLVTDAMAAMGLPPGRHHLGQQLVDVSATEAVLVGTDTLAGSIATMQTCVQFFYHNTECSPVQALEAATLHPARLLGVTRDKGTLDYGTHADFLWLDNDLTVKATYIAGKQVWGADHT</sequence>
<dbReference type="PANTHER" id="PTHR11113:SF14">
    <property type="entry name" value="N-ACETYLGLUCOSAMINE-6-PHOSPHATE DEACETYLASE"/>
    <property type="match status" value="1"/>
</dbReference>